<gene>
    <name evidence="1" type="ORF">SteCoe_8606</name>
</gene>
<sequence length="169" mass="19112">MSAAVYLKQSIYQLSSSDLVKTLSKYYSSSSHTFSASTTQKAYKCFECCIMVDNSKYCAGFGRNEDEATLNAGRIALESIVDSGEILSLKKIMENDDIQVSELEKFLTKLEARDYVNSFTKEKLDYNDLSKMNLESLRLFVPIGLASKIHSQFHPSNTEVLELREMNEV</sequence>
<organism evidence="1 2">
    <name type="scientific">Stentor coeruleus</name>
    <dbReference type="NCBI Taxonomy" id="5963"/>
    <lineage>
        <taxon>Eukaryota</taxon>
        <taxon>Sar</taxon>
        <taxon>Alveolata</taxon>
        <taxon>Ciliophora</taxon>
        <taxon>Postciliodesmatophora</taxon>
        <taxon>Heterotrichea</taxon>
        <taxon>Heterotrichida</taxon>
        <taxon>Stentoridae</taxon>
        <taxon>Stentor</taxon>
    </lineage>
</organism>
<proteinExistence type="predicted"/>
<dbReference type="AlphaFoldDB" id="A0A1R2CJY3"/>
<evidence type="ECO:0000313" key="2">
    <source>
        <dbReference type="Proteomes" id="UP000187209"/>
    </source>
</evidence>
<reference evidence="1 2" key="1">
    <citation type="submission" date="2016-11" db="EMBL/GenBank/DDBJ databases">
        <title>The macronuclear genome of Stentor coeruleus: a giant cell with tiny introns.</title>
        <authorList>
            <person name="Slabodnick M."/>
            <person name="Ruby J.G."/>
            <person name="Reiff S.B."/>
            <person name="Swart E.C."/>
            <person name="Gosai S."/>
            <person name="Prabakaran S."/>
            <person name="Witkowska E."/>
            <person name="Larue G.E."/>
            <person name="Fisher S."/>
            <person name="Freeman R.M."/>
            <person name="Gunawardena J."/>
            <person name="Chu W."/>
            <person name="Stover N.A."/>
            <person name="Gregory B.D."/>
            <person name="Nowacki M."/>
            <person name="Derisi J."/>
            <person name="Roy S.W."/>
            <person name="Marshall W.F."/>
            <person name="Sood P."/>
        </authorList>
    </citation>
    <scope>NUCLEOTIDE SEQUENCE [LARGE SCALE GENOMIC DNA]</scope>
    <source>
        <strain evidence="1">WM001</strain>
    </source>
</reference>
<dbReference type="Proteomes" id="UP000187209">
    <property type="component" value="Unassembled WGS sequence"/>
</dbReference>
<keyword evidence="2" id="KW-1185">Reference proteome</keyword>
<comment type="caution">
    <text evidence="1">The sequence shown here is derived from an EMBL/GenBank/DDBJ whole genome shotgun (WGS) entry which is preliminary data.</text>
</comment>
<protein>
    <submittedName>
        <fullName evidence="1">Uncharacterized protein</fullName>
    </submittedName>
</protein>
<name>A0A1R2CJY3_9CILI</name>
<evidence type="ECO:0000313" key="1">
    <source>
        <dbReference type="EMBL" id="OMJ89307.1"/>
    </source>
</evidence>
<dbReference type="SUPFAM" id="SSF54768">
    <property type="entry name" value="dsRNA-binding domain-like"/>
    <property type="match status" value="1"/>
</dbReference>
<dbReference type="EMBL" id="MPUH01000129">
    <property type="protein sequence ID" value="OMJ89307.1"/>
    <property type="molecule type" value="Genomic_DNA"/>
</dbReference>
<accession>A0A1R2CJY3</accession>